<feature type="compositionally biased region" description="Low complexity" evidence="1">
    <location>
        <begin position="23"/>
        <end position="34"/>
    </location>
</feature>
<keyword evidence="4" id="KW-1185">Reference proteome</keyword>
<proteinExistence type="predicted"/>
<evidence type="ECO:0000313" key="4">
    <source>
        <dbReference type="Proteomes" id="UP000076738"/>
    </source>
</evidence>
<evidence type="ECO:0000313" key="3">
    <source>
        <dbReference type="EMBL" id="KZO93674.1"/>
    </source>
</evidence>
<feature type="signal peptide" evidence="2">
    <location>
        <begin position="1"/>
        <end position="17"/>
    </location>
</feature>
<accession>A0A167JK69</accession>
<evidence type="ECO:0000256" key="2">
    <source>
        <dbReference type="SAM" id="SignalP"/>
    </source>
</evidence>
<name>A0A167JK69_CALVF</name>
<feature type="region of interest" description="Disordered" evidence="1">
    <location>
        <begin position="23"/>
        <end position="49"/>
    </location>
</feature>
<dbReference type="AlphaFoldDB" id="A0A167JK69"/>
<dbReference type="EMBL" id="KV417300">
    <property type="protein sequence ID" value="KZO93674.1"/>
    <property type="molecule type" value="Genomic_DNA"/>
</dbReference>
<sequence>MTSSWFVICLFASFGASLFLSPPAASPVVSAPATREGRSTSRRRDDRGRRDLYMDLMSSSACSPPSAPLLL</sequence>
<feature type="compositionally biased region" description="Basic and acidic residues" evidence="1">
    <location>
        <begin position="35"/>
        <end position="49"/>
    </location>
</feature>
<reference evidence="3 4" key="1">
    <citation type="journal article" date="2016" name="Mol. Biol. Evol.">
        <title>Comparative Genomics of Early-Diverging Mushroom-Forming Fungi Provides Insights into the Origins of Lignocellulose Decay Capabilities.</title>
        <authorList>
            <person name="Nagy L.G."/>
            <person name="Riley R."/>
            <person name="Tritt A."/>
            <person name="Adam C."/>
            <person name="Daum C."/>
            <person name="Floudas D."/>
            <person name="Sun H."/>
            <person name="Yadav J.S."/>
            <person name="Pangilinan J."/>
            <person name="Larsson K.H."/>
            <person name="Matsuura K."/>
            <person name="Barry K."/>
            <person name="Labutti K."/>
            <person name="Kuo R."/>
            <person name="Ohm R.A."/>
            <person name="Bhattacharya S.S."/>
            <person name="Shirouzu T."/>
            <person name="Yoshinaga Y."/>
            <person name="Martin F.M."/>
            <person name="Grigoriev I.V."/>
            <person name="Hibbett D.S."/>
        </authorList>
    </citation>
    <scope>NUCLEOTIDE SEQUENCE [LARGE SCALE GENOMIC DNA]</scope>
    <source>
        <strain evidence="3 4">TUFC12733</strain>
    </source>
</reference>
<evidence type="ECO:0000256" key="1">
    <source>
        <dbReference type="SAM" id="MobiDB-lite"/>
    </source>
</evidence>
<gene>
    <name evidence="3" type="ORF">CALVIDRAFT_539843</name>
</gene>
<evidence type="ECO:0008006" key="5">
    <source>
        <dbReference type="Google" id="ProtNLM"/>
    </source>
</evidence>
<protein>
    <recommendedName>
        <fullName evidence="5">Secreted protein</fullName>
    </recommendedName>
</protein>
<keyword evidence="2" id="KW-0732">Signal</keyword>
<organism evidence="3 4">
    <name type="scientific">Calocera viscosa (strain TUFC12733)</name>
    <dbReference type="NCBI Taxonomy" id="1330018"/>
    <lineage>
        <taxon>Eukaryota</taxon>
        <taxon>Fungi</taxon>
        <taxon>Dikarya</taxon>
        <taxon>Basidiomycota</taxon>
        <taxon>Agaricomycotina</taxon>
        <taxon>Dacrymycetes</taxon>
        <taxon>Dacrymycetales</taxon>
        <taxon>Dacrymycetaceae</taxon>
        <taxon>Calocera</taxon>
    </lineage>
</organism>
<dbReference type="Proteomes" id="UP000076738">
    <property type="component" value="Unassembled WGS sequence"/>
</dbReference>
<feature type="chain" id="PRO_5007888869" description="Secreted protein" evidence="2">
    <location>
        <begin position="18"/>
        <end position="71"/>
    </location>
</feature>